<geneLocation type="nucleomorph" evidence="1"/>
<proteinExistence type="predicted"/>
<reference evidence="1 3" key="1">
    <citation type="journal article" date="2007" name="Proc. Natl. Acad. Sci. U.S.A.">
        <title>Nucleomorph genome of Hemiselmis andersenii reveals complete intron loss and compaction as a driver of protein structure and function.</title>
        <authorList>
            <person name="Lane C.E."/>
            <person name="van den Heuvel K."/>
            <person name="Kozera C."/>
            <person name="Curtis B.A."/>
            <person name="Parsons B.J."/>
            <person name="Bowman S."/>
            <person name="Archibald J.M."/>
        </authorList>
    </citation>
    <scope>NUCLEOTIDE SEQUENCE [LARGE SCALE GENOMIC DNA]</scope>
    <source>
        <strain evidence="1 3">CCMP644</strain>
    </source>
</reference>
<accession>A9BL37</accession>
<dbReference type="EMBL" id="HBFX01009145">
    <property type="protein sequence ID" value="CAD8950909.1"/>
    <property type="molecule type" value="Transcribed_RNA"/>
</dbReference>
<dbReference type="RefSeq" id="XP_001712545.1">
    <property type="nucleotide sequence ID" value="XM_001712493.1"/>
</dbReference>
<reference evidence="2" key="2">
    <citation type="submission" date="2021-01" db="EMBL/GenBank/DDBJ databases">
        <authorList>
            <person name="Corre E."/>
            <person name="Pelletier E."/>
            <person name="Niang G."/>
            <person name="Scheremetjew M."/>
            <person name="Finn R."/>
            <person name="Kale V."/>
            <person name="Holt S."/>
            <person name="Cochrane G."/>
            <person name="Meng A."/>
            <person name="Brown T."/>
            <person name="Cohen L."/>
        </authorList>
    </citation>
    <scope>NUCLEOTIDE SEQUENCE</scope>
    <source>
        <strain evidence="2">CCMP644</strain>
    </source>
</reference>
<name>A9BL37_HEMAN</name>
<organism evidence="1 3">
    <name type="scientific">Hemiselmis andersenii</name>
    <name type="common">Cryptophyte alga</name>
    <dbReference type="NCBI Taxonomy" id="464988"/>
    <lineage>
        <taxon>Eukaryota</taxon>
        <taxon>Cryptophyceae</taxon>
        <taxon>Cryptomonadales</taxon>
        <taxon>Hemiselmidaceae</taxon>
        <taxon>Hemiselmis</taxon>
    </lineage>
</organism>
<dbReference type="Proteomes" id="UP000243127">
    <property type="component" value="Nucleomorph 3"/>
</dbReference>
<dbReference type="EMBL" id="CP000883">
    <property type="protein sequence ID" value="ABW98220.1"/>
    <property type="molecule type" value="Genomic_DNA"/>
</dbReference>
<evidence type="ECO:0000313" key="3">
    <source>
        <dbReference type="Proteomes" id="UP000243127"/>
    </source>
</evidence>
<dbReference type="SMR" id="A9BL37"/>
<keyword evidence="1" id="KW-0542">Nucleomorph</keyword>
<gene>
    <name evidence="1" type="ORF">HAN_3g410</name>
    <name evidence="2" type="ORF">HAND00432_LOCUS5441</name>
</gene>
<evidence type="ECO:0000313" key="1">
    <source>
        <dbReference type="EMBL" id="ABW98220.1"/>
    </source>
</evidence>
<dbReference type="AlphaFoldDB" id="A9BL37"/>
<dbReference type="GeneID" id="5739557"/>
<evidence type="ECO:0000313" key="2">
    <source>
        <dbReference type="EMBL" id="CAD8950909.1"/>
    </source>
</evidence>
<protein>
    <submittedName>
        <fullName evidence="1">Uncharacterized protein</fullName>
    </submittedName>
</protein>
<sequence length="134" mass="16059">MKIKPFKKIKTENSREFQIKIINDILNQIKEIKKKILQNKNMKFKEMILSFLNKKFFDLGLIKNSGSFMDEEFTINNFMERRALSIFLKKKLIKSKIEGKNLIKKRKLFSLGKSIKNPEIFLNHNFEKNVYIIN</sequence>